<dbReference type="GeneID" id="59235510"/>
<reference evidence="2 3" key="1">
    <citation type="submission" date="2020-07" db="EMBL/GenBank/DDBJ databases">
        <title>The yeast mating-type switching endonuclease HO is a domesticated member of an unorthodox homing genetic element family.</title>
        <authorList>
            <person name="Coughlan A.Y."/>
            <person name="Lombardi L."/>
            <person name="Braun-Galleani S."/>
            <person name="Martos A.R."/>
            <person name="Galeote V."/>
            <person name="Bigey F."/>
            <person name="Dequin S."/>
            <person name="Byrne K.P."/>
            <person name="Wolfe K.H."/>
        </authorList>
    </citation>
    <scope>NUCLEOTIDE SEQUENCE [LARGE SCALE GENOMIC DNA]</scope>
    <source>
        <strain evidence="2 3">NRRL Y-6702</strain>
    </source>
</reference>
<dbReference type="Proteomes" id="UP000509704">
    <property type="component" value="Chromosome 3"/>
</dbReference>
<evidence type="ECO:0000313" key="3">
    <source>
        <dbReference type="Proteomes" id="UP000509704"/>
    </source>
</evidence>
<sequence length="211" mass="24191">MSGILSEDITALSSLDRSALSSRDSTLLRALDRDTWLSDKDCIQQPFTTLPNDCLFQILMIENISQSKMSQLDDIDNKLDPAKQRVDRLQNSRVVIHEVNMDNDDSVTKEKYGSKDVFKLTLQDKSGKFFYAINYNIIPWINVCMIGSKLIIKSGTSFNRGVFIVKDTDCSFLGGTNRIWNENRESKLYNYLDSKLKRDCNNNVNGRKRKN</sequence>
<dbReference type="KEGG" id="zmk:HG535_0C01630"/>
<accession>A0A7H9B0D5</accession>
<evidence type="ECO:0000259" key="1">
    <source>
        <dbReference type="Pfam" id="PF08585"/>
    </source>
</evidence>
<dbReference type="Gene3D" id="2.40.50.770">
    <property type="entry name" value="RecQ-mediated genome instability protein Rmi1, C-terminal domain"/>
    <property type="match status" value="1"/>
</dbReference>
<evidence type="ECO:0000313" key="2">
    <source>
        <dbReference type="EMBL" id="QLG71814.1"/>
    </source>
</evidence>
<dbReference type="Pfam" id="PF08585">
    <property type="entry name" value="RMI1_N_C"/>
    <property type="match status" value="1"/>
</dbReference>
<gene>
    <name evidence="2" type="ORF">HG535_0C01630</name>
</gene>
<dbReference type="InterPro" id="IPR013894">
    <property type="entry name" value="RMI1_OB"/>
</dbReference>
<organism evidence="2 3">
    <name type="scientific">Zygotorulaspora mrakii</name>
    <name type="common">Zygosaccharomyces mrakii</name>
    <dbReference type="NCBI Taxonomy" id="42260"/>
    <lineage>
        <taxon>Eukaryota</taxon>
        <taxon>Fungi</taxon>
        <taxon>Dikarya</taxon>
        <taxon>Ascomycota</taxon>
        <taxon>Saccharomycotina</taxon>
        <taxon>Saccharomycetes</taxon>
        <taxon>Saccharomycetales</taxon>
        <taxon>Saccharomycetaceae</taxon>
        <taxon>Zygotorulaspora</taxon>
    </lineage>
</organism>
<dbReference type="OrthoDB" id="341511at2759"/>
<dbReference type="InterPro" id="IPR042470">
    <property type="entry name" value="RMI1_N_C_sf"/>
</dbReference>
<keyword evidence="3" id="KW-1185">Reference proteome</keyword>
<protein>
    <recommendedName>
        <fullName evidence="1">RecQ mediated genome instability protein 1 OB-fold domain-containing protein</fullName>
    </recommendedName>
</protein>
<proteinExistence type="predicted"/>
<name>A0A7H9B0D5_ZYGMR</name>
<feature type="domain" description="RecQ mediated genome instability protein 1 OB-fold" evidence="1">
    <location>
        <begin position="44"/>
        <end position="186"/>
    </location>
</feature>
<dbReference type="AlphaFoldDB" id="A0A7H9B0D5"/>
<dbReference type="EMBL" id="CP058606">
    <property type="protein sequence ID" value="QLG71814.1"/>
    <property type="molecule type" value="Genomic_DNA"/>
</dbReference>
<dbReference type="RefSeq" id="XP_037143542.1">
    <property type="nucleotide sequence ID" value="XM_037287647.1"/>
</dbReference>